<dbReference type="PANTHER" id="PTHR20941">
    <property type="entry name" value="FOLATE SYNTHESIS PROTEINS"/>
    <property type="match status" value="1"/>
</dbReference>
<evidence type="ECO:0000256" key="4">
    <source>
        <dbReference type="ARBA" id="ARBA00012458"/>
    </source>
</evidence>
<keyword evidence="7 9" id="KW-0460">Magnesium</keyword>
<comment type="pathway">
    <text evidence="3 9">Cofactor biosynthesis; tetrahydrofolate biosynthesis; 7,8-dihydrofolate from 2-amino-4-hydroxy-6-hydroxymethyl-7,8-dihydropteridine diphosphate and 4-aminobenzoate: step 1/2.</text>
</comment>
<dbReference type="InterPro" id="IPR045031">
    <property type="entry name" value="DHP_synth-like"/>
</dbReference>
<evidence type="ECO:0000259" key="10">
    <source>
        <dbReference type="PROSITE" id="PS50972"/>
    </source>
</evidence>
<gene>
    <name evidence="11" type="primary">folP</name>
    <name evidence="11" type="ORF">M9405_00390</name>
</gene>
<dbReference type="PROSITE" id="PS00793">
    <property type="entry name" value="DHPS_2"/>
    <property type="match status" value="1"/>
</dbReference>
<dbReference type="EMBL" id="CP097762">
    <property type="protein sequence ID" value="URJ25184.1"/>
    <property type="molecule type" value="Genomic_DNA"/>
</dbReference>
<dbReference type="SUPFAM" id="SSF51717">
    <property type="entry name" value="Dihydropteroate synthetase-like"/>
    <property type="match status" value="1"/>
</dbReference>
<dbReference type="GO" id="GO:0004156">
    <property type="term" value="F:dihydropteroate synthase activity"/>
    <property type="evidence" value="ECO:0007669"/>
    <property type="project" value="UniProtKB-EC"/>
</dbReference>
<evidence type="ECO:0000256" key="7">
    <source>
        <dbReference type="ARBA" id="ARBA00022842"/>
    </source>
</evidence>
<evidence type="ECO:0000256" key="9">
    <source>
        <dbReference type="RuleBase" id="RU361205"/>
    </source>
</evidence>
<dbReference type="CDD" id="cd00739">
    <property type="entry name" value="DHPS"/>
    <property type="match status" value="1"/>
</dbReference>
<reference evidence="11" key="1">
    <citation type="submission" date="2022-05" db="EMBL/GenBank/DDBJ databases">
        <title>Impact of host demography and evolutionary history on endosymbiont molecular evolution: a test in carpenter ants (Genus Camponotus) and their Blochmannia endosymbionts.</title>
        <authorList>
            <person name="Manthey J.D."/>
            <person name="Giron J.C."/>
            <person name="Hruska J.P."/>
        </authorList>
    </citation>
    <scope>NUCLEOTIDE SEQUENCE</scope>
    <source>
        <strain evidence="11">C-006</strain>
    </source>
</reference>
<comment type="similarity">
    <text evidence="9">Belongs to the DHPS family.</text>
</comment>
<dbReference type="PROSITE" id="PS00792">
    <property type="entry name" value="DHPS_1"/>
    <property type="match status" value="1"/>
</dbReference>
<feature type="domain" description="Pterin-binding" evidence="10">
    <location>
        <begin position="14"/>
        <end position="267"/>
    </location>
</feature>
<dbReference type="InterPro" id="IPR011005">
    <property type="entry name" value="Dihydropteroate_synth-like_sf"/>
</dbReference>
<dbReference type="Pfam" id="PF00809">
    <property type="entry name" value="Pterin_bind"/>
    <property type="match status" value="1"/>
</dbReference>
<evidence type="ECO:0000256" key="8">
    <source>
        <dbReference type="ARBA" id="ARBA00022909"/>
    </source>
</evidence>
<proteinExistence type="inferred from homology"/>
<accession>A0ABY4ST78</accession>
<dbReference type="PROSITE" id="PS50972">
    <property type="entry name" value="PTERIN_BINDING"/>
    <property type="match status" value="1"/>
</dbReference>
<keyword evidence="12" id="KW-1185">Reference proteome</keyword>
<dbReference type="Gene3D" id="3.20.20.20">
    <property type="entry name" value="Dihydropteroate synthase-like"/>
    <property type="match status" value="1"/>
</dbReference>
<evidence type="ECO:0000313" key="11">
    <source>
        <dbReference type="EMBL" id="URJ25184.1"/>
    </source>
</evidence>
<dbReference type="NCBIfam" id="TIGR01496">
    <property type="entry name" value="DHPS"/>
    <property type="match status" value="1"/>
</dbReference>
<dbReference type="InterPro" id="IPR000489">
    <property type="entry name" value="Pterin-binding_dom"/>
</dbReference>
<dbReference type="PANTHER" id="PTHR20941:SF1">
    <property type="entry name" value="FOLIC ACID SYNTHESIS PROTEIN FOL1"/>
    <property type="match status" value="1"/>
</dbReference>
<evidence type="ECO:0000256" key="5">
    <source>
        <dbReference type="ARBA" id="ARBA00022679"/>
    </source>
</evidence>
<keyword evidence="6 9" id="KW-0479">Metal-binding</keyword>
<keyword evidence="5 9" id="KW-0808">Transferase</keyword>
<comment type="cofactor">
    <cofactor evidence="2 9">
        <name>Mg(2+)</name>
        <dbReference type="ChEBI" id="CHEBI:18420"/>
    </cofactor>
</comment>
<evidence type="ECO:0000256" key="1">
    <source>
        <dbReference type="ARBA" id="ARBA00000012"/>
    </source>
</evidence>
<dbReference type="Proteomes" id="UP001056834">
    <property type="component" value="Chromosome"/>
</dbReference>
<keyword evidence="8 9" id="KW-0289">Folate biosynthesis</keyword>
<name>A0ABY4ST78_9ENTR</name>
<dbReference type="InterPro" id="IPR006390">
    <property type="entry name" value="DHP_synth_dom"/>
</dbReference>
<evidence type="ECO:0000256" key="6">
    <source>
        <dbReference type="ARBA" id="ARBA00022723"/>
    </source>
</evidence>
<dbReference type="EC" id="2.5.1.15" evidence="4 9"/>
<sequence length="278" mass="30965">MLKLNARILKFSKIHVMGILNVTPDSFFDGGKYCVLSKAIDHVSNMINSGATIIDIGGESTRPGSKILSESEELERVIPIIHEVSRRFDVLISVNTSSALVMRESANINNGIHLINDIRSFTMKGAMQVAVECQLPICIMHMQGNPQNMQKSPYYSDIITEIDGYFHDQIIRFESAGISRNKLILDPGFGFGKSVAHNYKLLANLKHFHHFDIPLLIGLSRKSMLSFGQYAVQQRLIGSISCAVIAAMQGVHIIRVHDVRETVEALKAVQATLQYNKE</sequence>
<evidence type="ECO:0000256" key="3">
    <source>
        <dbReference type="ARBA" id="ARBA00004763"/>
    </source>
</evidence>
<evidence type="ECO:0000313" key="12">
    <source>
        <dbReference type="Proteomes" id="UP001056834"/>
    </source>
</evidence>
<evidence type="ECO:0000256" key="2">
    <source>
        <dbReference type="ARBA" id="ARBA00001946"/>
    </source>
</evidence>
<comment type="catalytic activity">
    <reaction evidence="1">
        <text>(7,8-dihydropterin-6-yl)methyl diphosphate + 4-aminobenzoate = 7,8-dihydropteroate + diphosphate</text>
        <dbReference type="Rhea" id="RHEA:19949"/>
        <dbReference type="ChEBI" id="CHEBI:17836"/>
        <dbReference type="ChEBI" id="CHEBI:17839"/>
        <dbReference type="ChEBI" id="CHEBI:33019"/>
        <dbReference type="ChEBI" id="CHEBI:72950"/>
        <dbReference type="EC" id="2.5.1.15"/>
    </reaction>
</comment>
<comment type="function">
    <text evidence="9">Catalyzes the condensation of para-aminobenzoate (pABA) with 6-hydroxymethyl-7,8-dihydropterin diphosphate (DHPt-PP) to form 7,8-dihydropteroate (H2Pte), the immediate precursor of folate derivatives.</text>
</comment>
<protein>
    <recommendedName>
        <fullName evidence="4 9">Dihydropteroate synthase</fullName>
        <shortName evidence="9">DHPS</shortName>
        <ecNumber evidence="4 9">2.5.1.15</ecNumber>
    </recommendedName>
    <alternativeName>
        <fullName evidence="9">Dihydropteroate pyrophosphorylase</fullName>
    </alternativeName>
</protein>
<organism evidence="11 12">
    <name type="scientific">Candidatus Blochmannia ocreatus</name>
    <name type="common">nom. nud.</name>
    <dbReference type="NCBI Taxonomy" id="251538"/>
    <lineage>
        <taxon>Bacteria</taxon>
        <taxon>Pseudomonadati</taxon>
        <taxon>Pseudomonadota</taxon>
        <taxon>Gammaproteobacteria</taxon>
        <taxon>Enterobacterales</taxon>
        <taxon>Enterobacteriaceae</taxon>
        <taxon>ant endosymbionts</taxon>
        <taxon>Candidatus Blochmanniella</taxon>
    </lineage>
</organism>